<keyword evidence="4 6" id="KW-0472">Membrane</keyword>
<gene>
    <name evidence="8" type="primary">YKE4</name>
    <name evidence="8" type="ORF">ATY40_BA7500578</name>
</gene>
<keyword evidence="2 6" id="KW-0812">Transmembrane</keyword>
<dbReference type="Proteomes" id="UP000094565">
    <property type="component" value="Chromosome 1"/>
</dbReference>
<dbReference type="Pfam" id="PF02535">
    <property type="entry name" value="Zip"/>
    <property type="match status" value="1"/>
</dbReference>
<protein>
    <submittedName>
        <fullName evidence="8">BA75_00578T0</fullName>
    </submittedName>
</protein>
<dbReference type="InterPro" id="IPR003689">
    <property type="entry name" value="ZIP"/>
</dbReference>
<feature type="transmembrane region" description="Helical" evidence="6">
    <location>
        <begin position="417"/>
        <end position="436"/>
    </location>
</feature>
<evidence type="ECO:0000313" key="8">
    <source>
        <dbReference type="EMBL" id="ANZ74717.1"/>
    </source>
</evidence>
<dbReference type="OrthoDB" id="200954at2759"/>
<feature type="transmembrane region" description="Helical" evidence="6">
    <location>
        <begin position="164"/>
        <end position="181"/>
    </location>
</feature>
<keyword evidence="7" id="KW-0732">Signal</keyword>
<evidence type="ECO:0000256" key="6">
    <source>
        <dbReference type="SAM" id="Phobius"/>
    </source>
</evidence>
<sequence>MKLSTSILLFFCVGSVFAHTPSKQKSTSRQIEPLFFENGNVNLDTLNDRLTECAVVQEIQLVLEKQHGDNDEPEGYFQRFFNTLFPFGPSGNALLATTYISGPPNLLLALIPSNIDPSSLSILVSFAVGGLLGDVFLHLLPQTFVGEPFDPTKPEFILVDTKRNTVLGVFIFVGFAIFWVIDKSLRILEHEQGVEGNSHGHSHSHVQPQIEEEIKDEGFSNSIQNNETSSINRKEKSNVKDEPTSEITTPAISNPNASVKTSAYLNLISDFTHNITDGLAIAASFSISQNVGCTTTLAVFFHEIPHEIGDFALLIQGGFSKWAAMKSQFVTAIGAYLGTFIGIAIQNLGSKDLDVTKFQDNSFVSNVGILGTSVQWSDVTLPFTAGGFLYIATVGVIPEILELSSNSTRLQESGKGFLQAIFMLIGLSLMFFISWLE</sequence>
<keyword evidence="9" id="KW-1185">Reference proteome</keyword>
<evidence type="ECO:0000256" key="2">
    <source>
        <dbReference type="ARBA" id="ARBA00022692"/>
    </source>
</evidence>
<evidence type="ECO:0000256" key="7">
    <source>
        <dbReference type="SAM" id="SignalP"/>
    </source>
</evidence>
<comment type="subcellular location">
    <subcellularLocation>
        <location evidence="1">Membrane</location>
        <topology evidence="1">Multi-pass membrane protein</topology>
    </subcellularLocation>
</comment>
<proteinExistence type="predicted"/>
<feature type="transmembrane region" description="Helical" evidence="6">
    <location>
        <begin position="93"/>
        <end position="111"/>
    </location>
</feature>
<dbReference type="AlphaFoldDB" id="A0A1B2J9I2"/>
<evidence type="ECO:0000256" key="4">
    <source>
        <dbReference type="ARBA" id="ARBA00023136"/>
    </source>
</evidence>
<feature type="compositionally biased region" description="Polar residues" evidence="5">
    <location>
        <begin position="221"/>
        <end position="231"/>
    </location>
</feature>
<dbReference type="EMBL" id="CP014584">
    <property type="protein sequence ID" value="ANZ74717.1"/>
    <property type="molecule type" value="Genomic_DNA"/>
</dbReference>
<organism evidence="8 9">
    <name type="scientific">Komagataella pastoris</name>
    <name type="common">Yeast</name>
    <name type="synonym">Pichia pastoris</name>
    <dbReference type="NCBI Taxonomy" id="4922"/>
    <lineage>
        <taxon>Eukaryota</taxon>
        <taxon>Fungi</taxon>
        <taxon>Dikarya</taxon>
        <taxon>Ascomycota</taxon>
        <taxon>Saccharomycotina</taxon>
        <taxon>Pichiomycetes</taxon>
        <taxon>Pichiales</taxon>
        <taxon>Pichiaceae</taxon>
        <taxon>Komagataella</taxon>
    </lineage>
</organism>
<feature type="transmembrane region" description="Helical" evidence="6">
    <location>
        <begin position="379"/>
        <end position="397"/>
    </location>
</feature>
<feature type="signal peptide" evidence="7">
    <location>
        <begin position="1"/>
        <end position="18"/>
    </location>
</feature>
<dbReference type="GO" id="GO:0005385">
    <property type="term" value="F:zinc ion transmembrane transporter activity"/>
    <property type="evidence" value="ECO:0007669"/>
    <property type="project" value="TreeGrafter"/>
</dbReference>
<evidence type="ECO:0000256" key="5">
    <source>
        <dbReference type="SAM" id="MobiDB-lite"/>
    </source>
</evidence>
<evidence type="ECO:0000313" key="9">
    <source>
        <dbReference type="Proteomes" id="UP000094565"/>
    </source>
</evidence>
<feature type="region of interest" description="Disordered" evidence="5">
    <location>
        <begin position="221"/>
        <end position="252"/>
    </location>
</feature>
<accession>A0A1B2J9I2</accession>
<evidence type="ECO:0000256" key="1">
    <source>
        <dbReference type="ARBA" id="ARBA00004141"/>
    </source>
</evidence>
<feature type="compositionally biased region" description="Basic and acidic residues" evidence="5">
    <location>
        <begin position="232"/>
        <end position="243"/>
    </location>
</feature>
<reference evidence="8 9" key="1">
    <citation type="submission" date="2016-02" db="EMBL/GenBank/DDBJ databases">
        <title>Comparative genomic and transcriptomic foundation for Pichia pastoris.</title>
        <authorList>
            <person name="Love K.R."/>
            <person name="Shah K.A."/>
            <person name="Whittaker C.A."/>
            <person name="Wu J."/>
            <person name="Bartlett M.C."/>
            <person name="Ma D."/>
            <person name="Leeson R.L."/>
            <person name="Priest M."/>
            <person name="Young S.K."/>
            <person name="Love J.C."/>
        </authorList>
    </citation>
    <scope>NUCLEOTIDE SEQUENCE [LARGE SCALE GENOMIC DNA]</scope>
    <source>
        <strain evidence="8 9">ATCC 28485</strain>
    </source>
</reference>
<dbReference type="GO" id="GO:0006882">
    <property type="term" value="P:intracellular zinc ion homeostasis"/>
    <property type="evidence" value="ECO:0007669"/>
    <property type="project" value="TreeGrafter"/>
</dbReference>
<dbReference type="GO" id="GO:0016020">
    <property type="term" value="C:membrane"/>
    <property type="evidence" value="ECO:0007669"/>
    <property type="project" value="UniProtKB-SubCell"/>
</dbReference>
<dbReference type="PANTHER" id="PTHR16950">
    <property type="entry name" value="ZINC TRANSPORTER SLC39A7 HISTIDINE-RICH MEMBRANE PROTEIN KE4"/>
    <property type="match status" value="1"/>
</dbReference>
<name>A0A1B2J9I2_PICPA</name>
<dbReference type="PANTHER" id="PTHR16950:SF16">
    <property type="entry name" value="ZINC TRANSPORTER ZIP13"/>
    <property type="match status" value="1"/>
</dbReference>
<feature type="transmembrane region" description="Helical" evidence="6">
    <location>
        <begin position="329"/>
        <end position="348"/>
    </location>
</feature>
<keyword evidence="3 6" id="KW-1133">Transmembrane helix</keyword>
<feature type="chain" id="PRO_5008539335" evidence="7">
    <location>
        <begin position="19"/>
        <end position="437"/>
    </location>
</feature>
<feature type="transmembrane region" description="Helical" evidence="6">
    <location>
        <begin position="123"/>
        <end position="144"/>
    </location>
</feature>
<evidence type="ECO:0000256" key="3">
    <source>
        <dbReference type="ARBA" id="ARBA00022989"/>
    </source>
</evidence>